<dbReference type="Proteomes" id="UP000077154">
    <property type="component" value="Unassembled WGS sequence"/>
</dbReference>
<dbReference type="PRINTS" id="PR00395">
    <property type="entry name" value="RIBOSOMALS2"/>
</dbReference>
<dbReference type="VEuPathDB" id="FungiDB:GMDG_06978"/>
<feature type="region of interest" description="Disordered" evidence="5">
    <location>
        <begin position="59"/>
        <end position="81"/>
    </location>
</feature>
<dbReference type="PROSITE" id="PS00963">
    <property type="entry name" value="RIBOSOMAL_S2_2"/>
    <property type="match status" value="1"/>
</dbReference>
<dbReference type="Gene3D" id="3.40.50.10490">
    <property type="entry name" value="Glucose-6-phosphate isomerase like protein, domain 1"/>
    <property type="match status" value="1"/>
</dbReference>
<feature type="compositionally biased region" description="Low complexity" evidence="5">
    <location>
        <begin position="59"/>
        <end position="76"/>
    </location>
</feature>
<dbReference type="RefSeq" id="XP_024319876.1">
    <property type="nucleotide sequence ID" value="XM_024472634.1"/>
</dbReference>
<comment type="similarity">
    <text evidence="1 4">Belongs to the universal ribosomal protein uS2 family.</text>
</comment>
<evidence type="ECO:0000256" key="5">
    <source>
        <dbReference type="SAM" id="MobiDB-lite"/>
    </source>
</evidence>
<name>A0A176ZZA6_9PEZI</name>
<dbReference type="EMBL" id="KV441419">
    <property type="protein sequence ID" value="OAF54572.1"/>
    <property type="molecule type" value="Genomic_DNA"/>
</dbReference>
<accession>A0A176ZZA6</accession>
<evidence type="ECO:0000256" key="3">
    <source>
        <dbReference type="ARBA" id="ARBA00023274"/>
    </source>
</evidence>
<keyword evidence="3 4" id="KW-0687">Ribonucleoprotein</keyword>
<dbReference type="InterPro" id="IPR018130">
    <property type="entry name" value="Ribosomal_uS2_CS"/>
</dbReference>
<reference evidence="6" key="1">
    <citation type="submission" date="2016-03" db="EMBL/GenBank/DDBJ databases">
        <title>Updated assembly of Pseudogymnoascus destructans, the fungus causing white-nose syndrome of bats.</title>
        <authorList>
            <person name="Palmer J.M."/>
            <person name="Drees K.P."/>
            <person name="Foster J.T."/>
            <person name="Lindner D.L."/>
        </authorList>
    </citation>
    <scope>NUCLEOTIDE SEQUENCE [LARGE SCALE GENOMIC DNA]</scope>
    <source>
        <strain evidence="6">20631-21</strain>
    </source>
</reference>
<dbReference type="OrthoDB" id="2320368at2759"/>
<evidence type="ECO:0000256" key="1">
    <source>
        <dbReference type="ARBA" id="ARBA00006242"/>
    </source>
</evidence>
<dbReference type="PANTHER" id="PTHR12534:SF0">
    <property type="entry name" value="SMALL RIBOSOMAL SUBUNIT PROTEIN US2M"/>
    <property type="match status" value="1"/>
</dbReference>
<evidence type="ECO:0000256" key="4">
    <source>
        <dbReference type="RuleBase" id="RU003631"/>
    </source>
</evidence>
<dbReference type="PROSITE" id="PS00962">
    <property type="entry name" value="RIBOSOMAL_S2_1"/>
    <property type="match status" value="1"/>
</dbReference>
<evidence type="ECO:0000313" key="6">
    <source>
        <dbReference type="EMBL" id="OAF54572.1"/>
    </source>
</evidence>
<dbReference type="GeneID" id="36292226"/>
<dbReference type="GO" id="GO:0006412">
    <property type="term" value="P:translation"/>
    <property type="evidence" value="ECO:0007669"/>
    <property type="project" value="InterPro"/>
</dbReference>
<dbReference type="InterPro" id="IPR001865">
    <property type="entry name" value="Ribosomal_uS2"/>
</dbReference>
<dbReference type="Pfam" id="PF00318">
    <property type="entry name" value="Ribosomal_S2"/>
    <property type="match status" value="1"/>
</dbReference>
<dbReference type="AlphaFoldDB" id="A0A176ZZA6"/>
<dbReference type="eggNOG" id="KOG0832">
    <property type="taxonomic scope" value="Eukaryota"/>
</dbReference>
<dbReference type="HAMAP" id="MF_00291_B">
    <property type="entry name" value="Ribosomal_uS2_B"/>
    <property type="match status" value="1"/>
</dbReference>
<dbReference type="PANTHER" id="PTHR12534">
    <property type="entry name" value="30S RIBOSOMAL PROTEIN S2 PROKARYOTIC AND ORGANELLAR"/>
    <property type="match status" value="1"/>
</dbReference>
<dbReference type="CDD" id="cd01425">
    <property type="entry name" value="RPS2"/>
    <property type="match status" value="1"/>
</dbReference>
<protein>
    <submittedName>
        <fullName evidence="6">37S ribosomal protein, mitochondrial</fullName>
    </submittedName>
</protein>
<keyword evidence="2 4" id="KW-0689">Ribosomal protein</keyword>
<dbReference type="GO" id="GO:0005763">
    <property type="term" value="C:mitochondrial small ribosomal subunit"/>
    <property type="evidence" value="ECO:0007669"/>
    <property type="project" value="TreeGrafter"/>
</dbReference>
<dbReference type="GO" id="GO:0003735">
    <property type="term" value="F:structural constituent of ribosome"/>
    <property type="evidence" value="ECO:0007669"/>
    <property type="project" value="InterPro"/>
</dbReference>
<dbReference type="SUPFAM" id="SSF52313">
    <property type="entry name" value="Ribosomal protein S2"/>
    <property type="match status" value="1"/>
</dbReference>
<proteinExistence type="inferred from homology"/>
<dbReference type="InterPro" id="IPR023591">
    <property type="entry name" value="Ribosomal_uS2_flav_dom_sf"/>
</dbReference>
<evidence type="ECO:0000256" key="2">
    <source>
        <dbReference type="ARBA" id="ARBA00022980"/>
    </source>
</evidence>
<organism evidence="6">
    <name type="scientific">Pseudogymnoascus destructans</name>
    <dbReference type="NCBI Taxonomy" id="655981"/>
    <lineage>
        <taxon>Eukaryota</taxon>
        <taxon>Fungi</taxon>
        <taxon>Dikarya</taxon>
        <taxon>Ascomycota</taxon>
        <taxon>Pezizomycotina</taxon>
        <taxon>Leotiomycetes</taxon>
        <taxon>Thelebolales</taxon>
        <taxon>Thelebolaceae</taxon>
        <taxon>Pseudogymnoascus</taxon>
    </lineage>
</organism>
<sequence length="368" mass="39957">MSRSPIKLTASRLAEYCILEISKVAPTTTTKLTRTIKPTTMIIRNVASRHGRRALTTSLRTLTTTTAPPPQKQLTPDSVNPSAGADFKTMNYIKRATGSLGSDIAPFYQPHRAITAPLGPDDITLPLLLASQSHMGHATALWHPGNQMYIHGIRAGIHIISLEATTVHLRRAAKVVEGVAFHGGTILFVGTRKGQQRAVVGAAKLAGGCHIFDRWIPGSLTNGDQILGRAGIKVVDERDEVIDNETFRKKLEDHRAVKPDLVVVLNPLENYICLHECGLAGVPTIGIVDTDTNPTWVTYPIPANDDSLRCTHLIAGVLGRAGQIGQKKRAEAAKDGKVAWETAEYLSEWMAEEVDAQVDAKKSPVEKQ</sequence>
<gene>
    <name evidence="6" type="primary">MRP4</name>
    <name evidence="6" type="ORF">VC83_09189</name>
</gene>
<dbReference type="InterPro" id="IPR005706">
    <property type="entry name" value="Ribosomal_uS2_bac/mit/plastid"/>
</dbReference>